<dbReference type="SUPFAM" id="SSF51735">
    <property type="entry name" value="NAD(P)-binding Rossmann-fold domains"/>
    <property type="match status" value="1"/>
</dbReference>
<keyword evidence="3" id="KW-1185">Reference proteome</keyword>
<dbReference type="Proteomes" id="UP001597510">
    <property type="component" value="Unassembled WGS sequence"/>
</dbReference>
<dbReference type="Pfam" id="PF01370">
    <property type="entry name" value="Epimerase"/>
    <property type="match status" value="1"/>
</dbReference>
<dbReference type="InterPro" id="IPR050177">
    <property type="entry name" value="Lipid_A_modif_metabolic_enz"/>
</dbReference>
<protein>
    <submittedName>
        <fullName evidence="2">NAD-dependent epimerase/dehydratase family protein</fullName>
    </submittedName>
</protein>
<accession>A0ABW5J418</accession>
<dbReference type="Gene3D" id="3.40.50.720">
    <property type="entry name" value="NAD(P)-binding Rossmann-like Domain"/>
    <property type="match status" value="1"/>
</dbReference>
<evidence type="ECO:0000259" key="1">
    <source>
        <dbReference type="Pfam" id="PF01370"/>
    </source>
</evidence>
<evidence type="ECO:0000313" key="2">
    <source>
        <dbReference type="EMBL" id="MFD2520284.1"/>
    </source>
</evidence>
<organism evidence="2 3">
    <name type="scientific">Emticicia soli</name>
    <dbReference type="NCBI Taxonomy" id="2027878"/>
    <lineage>
        <taxon>Bacteria</taxon>
        <taxon>Pseudomonadati</taxon>
        <taxon>Bacteroidota</taxon>
        <taxon>Cytophagia</taxon>
        <taxon>Cytophagales</taxon>
        <taxon>Leadbetterellaceae</taxon>
        <taxon>Emticicia</taxon>
    </lineage>
</organism>
<dbReference type="PANTHER" id="PTHR43245:SF58">
    <property type="entry name" value="BLL5923 PROTEIN"/>
    <property type="match status" value="1"/>
</dbReference>
<gene>
    <name evidence="2" type="ORF">ACFSR2_05265</name>
</gene>
<dbReference type="RefSeq" id="WP_340235697.1">
    <property type="nucleotide sequence ID" value="NZ_JBBEWC010000004.1"/>
</dbReference>
<reference evidence="3" key="1">
    <citation type="journal article" date="2019" name="Int. J. Syst. Evol. Microbiol.">
        <title>The Global Catalogue of Microorganisms (GCM) 10K type strain sequencing project: providing services to taxonomists for standard genome sequencing and annotation.</title>
        <authorList>
            <consortium name="The Broad Institute Genomics Platform"/>
            <consortium name="The Broad Institute Genome Sequencing Center for Infectious Disease"/>
            <person name="Wu L."/>
            <person name="Ma J."/>
        </authorList>
    </citation>
    <scope>NUCLEOTIDE SEQUENCE [LARGE SCALE GENOMIC DNA]</scope>
    <source>
        <strain evidence="3">KCTC 52344</strain>
    </source>
</reference>
<dbReference type="InterPro" id="IPR036291">
    <property type="entry name" value="NAD(P)-bd_dom_sf"/>
</dbReference>
<dbReference type="InterPro" id="IPR001509">
    <property type="entry name" value="Epimerase_deHydtase"/>
</dbReference>
<dbReference type="PANTHER" id="PTHR43245">
    <property type="entry name" value="BIFUNCTIONAL POLYMYXIN RESISTANCE PROTEIN ARNA"/>
    <property type="match status" value="1"/>
</dbReference>
<dbReference type="EMBL" id="JBHULC010000004">
    <property type="protein sequence ID" value="MFD2520284.1"/>
    <property type="molecule type" value="Genomic_DNA"/>
</dbReference>
<comment type="caution">
    <text evidence="2">The sequence shown here is derived from an EMBL/GenBank/DDBJ whole genome shotgun (WGS) entry which is preliminary data.</text>
</comment>
<sequence>MNKIKILLTGASGFVGKNFIKAFSDEFSIEPISLRNTSIENTDLKGVNAVVHLAGKAHDLKKVSKPEDYYEINTELTRKIYDKFLASDASVFIAISSVKAVTDKVTGTLTEETRPDPKTHYGKSKLLAEEYIFSKPIPVNKRVYVLRPCMIHGEGNKGNLNLLYQIVKRGIPYPLGAFENKRSFLSVGNLNFVFNQLITRSDIPSGIYNVADNEALSTNTLISIMSDSLNKKTKISYVNPSLVRSIAKIGNILHLPLNEERLQKMTENYVVDNAKILKVLKQPLPISSKEGLKRTFQAFANEKK</sequence>
<proteinExistence type="predicted"/>
<evidence type="ECO:0000313" key="3">
    <source>
        <dbReference type="Proteomes" id="UP001597510"/>
    </source>
</evidence>
<name>A0ABW5J418_9BACT</name>
<feature type="domain" description="NAD-dependent epimerase/dehydratase" evidence="1">
    <location>
        <begin position="6"/>
        <end position="211"/>
    </location>
</feature>